<dbReference type="Proteomes" id="UP000824596">
    <property type="component" value="Unassembled WGS sequence"/>
</dbReference>
<gene>
    <name evidence="1" type="ORF">HRG_04955</name>
</gene>
<evidence type="ECO:0000313" key="2">
    <source>
        <dbReference type="Proteomes" id="UP000824596"/>
    </source>
</evidence>
<reference evidence="1" key="1">
    <citation type="submission" date="2021-09" db="EMBL/GenBank/DDBJ databases">
        <title>A high-quality genome of the endoparasitic fungus Hirsutella rhossiliensis with a comparison of Hirsutella genomes reveals transposable elements contributing to genome size variation.</title>
        <authorList>
            <person name="Lin R."/>
            <person name="Jiao Y."/>
            <person name="Sun X."/>
            <person name="Ling J."/>
            <person name="Xie B."/>
            <person name="Cheng X."/>
        </authorList>
    </citation>
    <scope>NUCLEOTIDE SEQUENCE</scope>
    <source>
        <strain evidence="1">HR02</strain>
    </source>
</reference>
<organism evidence="1 2">
    <name type="scientific">Hirsutella rhossiliensis</name>
    <dbReference type="NCBI Taxonomy" id="111463"/>
    <lineage>
        <taxon>Eukaryota</taxon>
        <taxon>Fungi</taxon>
        <taxon>Dikarya</taxon>
        <taxon>Ascomycota</taxon>
        <taxon>Pezizomycotina</taxon>
        <taxon>Sordariomycetes</taxon>
        <taxon>Hypocreomycetidae</taxon>
        <taxon>Hypocreales</taxon>
        <taxon>Ophiocordycipitaceae</taxon>
        <taxon>Hirsutella</taxon>
    </lineage>
</organism>
<name>A0A9P8N4J9_9HYPO</name>
<dbReference type="EMBL" id="JAIZPD010000004">
    <property type="protein sequence ID" value="KAH0964527.1"/>
    <property type="molecule type" value="Genomic_DNA"/>
</dbReference>
<evidence type="ECO:0000313" key="1">
    <source>
        <dbReference type="EMBL" id="KAH0964527.1"/>
    </source>
</evidence>
<keyword evidence="2" id="KW-1185">Reference proteome</keyword>
<dbReference type="AlphaFoldDB" id="A0A9P8N4J9"/>
<accession>A0A9P8N4J9</accession>
<dbReference type="RefSeq" id="XP_044722040.1">
    <property type="nucleotide sequence ID" value="XM_044863426.1"/>
</dbReference>
<proteinExistence type="predicted"/>
<sequence>MTDAISISELSLEGINMHRDLKQVQSLGRPLLLVMHTRFLREKKQKCLVLGLGLASSASWLRATPLERPRLRLVLGSGSGSGSASIALDLSSDELMRMLRRRRFLPSALAACTASISSDLLRLLSASYSPQIPSASFPTPASTREPRQAIAIPLGNVEDKME</sequence>
<protein>
    <submittedName>
        <fullName evidence="1">Uncharacterized protein</fullName>
    </submittedName>
</protein>
<comment type="caution">
    <text evidence="1">The sequence shown here is derived from an EMBL/GenBank/DDBJ whole genome shotgun (WGS) entry which is preliminary data.</text>
</comment>
<dbReference type="GeneID" id="68354084"/>